<keyword evidence="5" id="KW-1015">Disulfide bond</keyword>
<protein>
    <submittedName>
        <fullName evidence="9">Multimerin 2a</fullName>
    </submittedName>
</protein>
<dbReference type="Pfam" id="PF07546">
    <property type="entry name" value="EMI"/>
    <property type="match status" value="1"/>
</dbReference>
<name>A0A3P9B6X8_9CICH</name>
<dbReference type="InterPro" id="IPR050392">
    <property type="entry name" value="Collagen/C1q_domain"/>
</dbReference>
<dbReference type="InterPro" id="IPR011489">
    <property type="entry name" value="EMI_domain"/>
</dbReference>
<feature type="region of interest" description="Disordered" evidence="7">
    <location>
        <begin position="115"/>
        <end position="155"/>
    </location>
</feature>
<organism evidence="9 10">
    <name type="scientific">Maylandia zebra</name>
    <name type="common">zebra mbuna</name>
    <dbReference type="NCBI Taxonomy" id="106582"/>
    <lineage>
        <taxon>Eukaryota</taxon>
        <taxon>Metazoa</taxon>
        <taxon>Chordata</taxon>
        <taxon>Craniata</taxon>
        <taxon>Vertebrata</taxon>
        <taxon>Euteleostomi</taxon>
        <taxon>Actinopterygii</taxon>
        <taxon>Neopterygii</taxon>
        <taxon>Teleostei</taxon>
        <taxon>Neoteleostei</taxon>
        <taxon>Acanthomorphata</taxon>
        <taxon>Ovalentaria</taxon>
        <taxon>Cichlomorphae</taxon>
        <taxon>Cichliformes</taxon>
        <taxon>Cichlidae</taxon>
        <taxon>African cichlids</taxon>
        <taxon>Pseudocrenilabrinae</taxon>
        <taxon>Haplochromini</taxon>
        <taxon>Maylandia</taxon>
        <taxon>Maylandia zebra complex</taxon>
    </lineage>
</organism>
<feature type="coiled-coil region" evidence="6">
    <location>
        <begin position="348"/>
        <end position="418"/>
    </location>
</feature>
<sequence>MLSNRDDSLATILLSLTTSTGSRGQNRAGPADQPVQSLPVPGRDAAAAADHRVKEVMCGTEKYTIKSQSPCPSGTPDCHLTMYKLSTRPIYRQQQKIVTALLWRCCPGHGGHNCEDTGESAASPSLESLSGWLVSDHPGRERAGSGGPGLVTQKRTAAPLPYPGALIPLIVPYMMDRVWSQLQPVMEHFNHSLEHLSQRVGDLAHDVAQLKSSQLGAGHQMTLQEERDDGVEERLDARLDEVIQNIGEVKRQVEAQQNEMEKRLHSQHVMLHYNLTSFKADIDMKLKRQQKTLQVSARGRPTLYRIHGDVDINLYNESGGLCFLTVKSGLKQETEMCPVQVTTLMEDAAVTSRAVQQLSRHVKELEKQINDTARRTQVLFMETGLEVEDAKVKVLNRVNELAGKLSQQVKRLDDVEEDMDCLWTIPNATVAILQRDLANVTELANENRLALDDNSRGGHWGTSSDWEPAVKALQLADTTFNRQQDAKIKVLDTTFNILLQDASRHSRVLKMLLGDEVIDFLKMISLREKERQDHEDEEEEEADFISVQALKEDLRHLQEQLREHEHTIIMLKQGQTGTPLL</sequence>
<evidence type="ECO:0000256" key="3">
    <source>
        <dbReference type="ARBA" id="ARBA00022530"/>
    </source>
</evidence>
<keyword evidence="3" id="KW-0272">Extracellular matrix</keyword>
<dbReference type="GO" id="GO:0005576">
    <property type="term" value="C:extracellular region"/>
    <property type="evidence" value="ECO:0007669"/>
    <property type="project" value="UniProtKB-SubCell"/>
</dbReference>
<evidence type="ECO:0000259" key="8">
    <source>
        <dbReference type="PROSITE" id="PS51041"/>
    </source>
</evidence>
<keyword evidence="6" id="KW-0175">Coiled coil</keyword>
<dbReference type="GeneTree" id="ENSGT01030000234633"/>
<reference evidence="9 10" key="1">
    <citation type="journal article" date="2014" name="Nature">
        <title>The genomic substrate for adaptive radiation in African cichlid fish.</title>
        <authorList>
            <person name="Brawand D."/>
            <person name="Wagner C.E."/>
            <person name="Li Y.I."/>
            <person name="Malinsky M."/>
            <person name="Keller I."/>
            <person name="Fan S."/>
            <person name="Simakov O."/>
            <person name="Ng A.Y."/>
            <person name="Lim Z.W."/>
            <person name="Bezault E."/>
            <person name="Turner-Maier J."/>
            <person name="Johnson J."/>
            <person name="Alcazar R."/>
            <person name="Noh H.J."/>
            <person name="Russell P."/>
            <person name="Aken B."/>
            <person name="Alfoldi J."/>
            <person name="Amemiya C."/>
            <person name="Azzouzi N."/>
            <person name="Baroiller J.F."/>
            <person name="Barloy-Hubler F."/>
            <person name="Berlin A."/>
            <person name="Bloomquist R."/>
            <person name="Carleton K.L."/>
            <person name="Conte M.A."/>
            <person name="D'Cotta H."/>
            <person name="Eshel O."/>
            <person name="Gaffney L."/>
            <person name="Galibert F."/>
            <person name="Gante H.F."/>
            <person name="Gnerre S."/>
            <person name="Greuter L."/>
            <person name="Guyon R."/>
            <person name="Haddad N.S."/>
            <person name="Haerty W."/>
            <person name="Harris R.M."/>
            <person name="Hofmann H.A."/>
            <person name="Hourlier T."/>
            <person name="Hulata G."/>
            <person name="Jaffe D.B."/>
            <person name="Lara M."/>
            <person name="Lee A.P."/>
            <person name="MacCallum I."/>
            <person name="Mwaiko S."/>
            <person name="Nikaido M."/>
            <person name="Nishihara H."/>
            <person name="Ozouf-Costaz C."/>
            <person name="Penman D.J."/>
            <person name="Przybylski D."/>
            <person name="Rakotomanga M."/>
            <person name="Renn S.C.P."/>
            <person name="Ribeiro F.J."/>
            <person name="Ron M."/>
            <person name="Salzburger W."/>
            <person name="Sanchez-Pulido L."/>
            <person name="Santos M.E."/>
            <person name="Searle S."/>
            <person name="Sharpe T."/>
            <person name="Swofford R."/>
            <person name="Tan F.J."/>
            <person name="Williams L."/>
            <person name="Young S."/>
            <person name="Yin S."/>
            <person name="Okada N."/>
            <person name="Kocher T.D."/>
            <person name="Miska E.A."/>
            <person name="Lander E.S."/>
            <person name="Venkatesh B."/>
            <person name="Fernald R.D."/>
            <person name="Meyer A."/>
            <person name="Ponting C.P."/>
            <person name="Streelman J.T."/>
            <person name="Lindblad-Toh K."/>
            <person name="Seehausen O."/>
            <person name="Di Palma F."/>
        </authorList>
    </citation>
    <scope>NUCLEOTIDE SEQUENCE</scope>
</reference>
<keyword evidence="10" id="KW-1185">Reference proteome</keyword>
<reference evidence="9" key="3">
    <citation type="submission" date="2025-09" db="UniProtKB">
        <authorList>
            <consortium name="Ensembl"/>
        </authorList>
    </citation>
    <scope>IDENTIFICATION</scope>
</reference>
<dbReference type="PANTHER" id="PTHR15427">
    <property type="entry name" value="EMILIN ELASTIN MICROFIBRIL INTERFACE-LOCATED PROTEIN ELASTIN MICROFIBRIL INTERFACER"/>
    <property type="match status" value="1"/>
</dbReference>
<feature type="region of interest" description="Disordered" evidence="7">
    <location>
        <begin position="20"/>
        <end position="41"/>
    </location>
</feature>
<feature type="coiled-coil region" evidence="6">
    <location>
        <begin position="547"/>
        <end position="574"/>
    </location>
</feature>
<keyword evidence="2" id="KW-0964">Secreted</keyword>
<accession>A0A3P9B6X8</accession>
<dbReference type="PANTHER" id="PTHR15427:SF40">
    <property type="entry name" value="MULTIMERIN-2 PRECURSOR"/>
    <property type="match status" value="1"/>
</dbReference>
<reference evidence="9" key="2">
    <citation type="submission" date="2025-08" db="UniProtKB">
        <authorList>
            <consortium name="Ensembl"/>
        </authorList>
    </citation>
    <scope>IDENTIFICATION</scope>
</reference>
<keyword evidence="4" id="KW-0732">Signal</keyword>
<evidence type="ECO:0000256" key="7">
    <source>
        <dbReference type="SAM" id="MobiDB-lite"/>
    </source>
</evidence>
<dbReference type="Ensembl" id="ENSMZET00005005919.1">
    <property type="protein sequence ID" value="ENSMZEP00005005669.1"/>
    <property type="gene ID" value="ENSMZEG00005004369.1"/>
</dbReference>
<evidence type="ECO:0000256" key="1">
    <source>
        <dbReference type="ARBA" id="ARBA00004498"/>
    </source>
</evidence>
<feature type="coiled-coil region" evidence="6">
    <location>
        <begin position="232"/>
        <end position="263"/>
    </location>
</feature>
<feature type="domain" description="EMI" evidence="8">
    <location>
        <begin position="42"/>
        <end position="116"/>
    </location>
</feature>
<feature type="compositionally biased region" description="Low complexity" evidence="7">
    <location>
        <begin position="119"/>
        <end position="131"/>
    </location>
</feature>
<evidence type="ECO:0000256" key="2">
    <source>
        <dbReference type="ARBA" id="ARBA00022525"/>
    </source>
</evidence>
<comment type="subcellular location">
    <subcellularLocation>
        <location evidence="1">Secreted</location>
        <location evidence="1">Extracellular space</location>
        <location evidence="1">Extracellular matrix</location>
    </subcellularLocation>
</comment>
<dbReference type="Proteomes" id="UP000265160">
    <property type="component" value="LG13"/>
</dbReference>
<evidence type="ECO:0000313" key="9">
    <source>
        <dbReference type="Ensembl" id="ENSMZEP00005005669.1"/>
    </source>
</evidence>
<evidence type="ECO:0000256" key="6">
    <source>
        <dbReference type="SAM" id="Coils"/>
    </source>
</evidence>
<evidence type="ECO:0000256" key="5">
    <source>
        <dbReference type="ARBA" id="ARBA00023157"/>
    </source>
</evidence>
<dbReference type="AlphaFoldDB" id="A0A3P9B6X8"/>
<proteinExistence type="predicted"/>
<evidence type="ECO:0000256" key="4">
    <source>
        <dbReference type="ARBA" id="ARBA00022729"/>
    </source>
</evidence>
<dbReference type="PROSITE" id="PS51041">
    <property type="entry name" value="EMI"/>
    <property type="match status" value="1"/>
</dbReference>
<evidence type="ECO:0000313" key="10">
    <source>
        <dbReference type="Proteomes" id="UP000265160"/>
    </source>
</evidence>